<sequence length="658" mass="69807">MTQIDTPEDAVAPENLDETENTEAETTDIETTETATRTHPTQAASEVVDEEAAEVLEALSEETIDAPVGDPHTETQQTFADFGVSEAIVGSLADVGILHPFPIQALTLPVALQRHDIIGQAKTGTGKTLGFGVPLLMDVVAPGEPGWDELAAPGKPQAVVIVPTRELAVQVAGDLATAARRRSVRIVQVYGGRAYEPQIDQLTKGVEVVVGTPGRMIDLLKQRHLDLSQVRTAVLDEADEMLDLGFLPDVETLMAATSPNRHTMLFSATMPGAVVALARRYMSHPTHIRAHDPDDDGVTLKAITQFVYRAHALDKVEMLSRILQARGRGLTIVFTRTKRTAAKVADELTERGFAAAAIHGDLGQGAREQALRAFRHGKVDVLVATDVAARGIDVDDVTHVVNYQCPEDAKIYLHRVGRTGRAGNTGTAVTFVDWDDVPKWALIDRDLGLDTPNPPETYSSSPQLYADLDIPEGTKGRLPRSERTRAGLEAEQLEDLGETGKRGGRGGAHDGEHGSRGGRTGGAGRDGERRSGGGRAERSERSDRSDRAERPARAEGESDGESGGERRPRRRRRGGGGGAEGAQASASNGSAAPSPSTESAGTSSGVEVGGVSIQLPDRSGPAPDGERAPRRRRRRRGGSGQGGDAAASTSEPVATPAD</sequence>
<feature type="region of interest" description="Disordered" evidence="8">
    <location>
        <begin position="448"/>
        <end position="658"/>
    </location>
</feature>
<dbReference type="Proteomes" id="UP000313849">
    <property type="component" value="Unassembled WGS sequence"/>
</dbReference>
<dbReference type="InterPro" id="IPR000629">
    <property type="entry name" value="RNA-helicase_DEAD-box_CS"/>
</dbReference>
<evidence type="ECO:0000256" key="8">
    <source>
        <dbReference type="SAM" id="MobiDB-lite"/>
    </source>
</evidence>
<dbReference type="PROSITE" id="PS51192">
    <property type="entry name" value="HELICASE_ATP_BIND_1"/>
    <property type="match status" value="1"/>
</dbReference>
<evidence type="ECO:0000313" key="12">
    <source>
        <dbReference type="EMBL" id="TNU76013.1"/>
    </source>
</evidence>
<dbReference type="CDD" id="cd18787">
    <property type="entry name" value="SF2_C_DEAD"/>
    <property type="match status" value="1"/>
</dbReference>
<comment type="similarity">
    <text evidence="7">Belongs to the DEAD box helicase family.</text>
</comment>
<evidence type="ECO:0000256" key="1">
    <source>
        <dbReference type="ARBA" id="ARBA00012552"/>
    </source>
</evidence>
<accession>A0A5C5BEV3</accession>
<feature type="compositionally biased region" description="Low complexity" evidence="8">
    <location>
        <begin position="581"/>
        <end position="596"/>
    </location>
</feature>
<dbReference type="EC" id="3.6.4.13" evidence="1"/>
<evidence type="ECO:0000313" key="13">
    <source>
        <dbReference type="Proteomes" id="UP000313849"/>
    </source>
</evidence>
<dbReference type="GO" id="GO:0016787">
    <property type="term" value="F:hydrolase activity"/>
    <property type="evidence" value="ECO:0007669"/>
    <property type="project" value="UniProtKB-KW"/>
</dbReference>
<dbReference type="PANTHER" id="PTHR47963">
    <property type="entry name" value="DEAD-BOX ATP-DEPENDENT RNA HELICASE 47, MITOCHONDRIAL"/>
    <property type="match status" value="1"/>
</dbReference>
<dbReference type="InterPro" id="IPR011545">
    <property type="entry name" value="DEAD/DEAH_box_helicase_dom"/>
</dbReference>
<dbReference type="Pfam" id="PF00270">
    <property type="entry name" value="DEAD"/>
    <property type="match status" value="1"/>
</dbReference>
<dbReference type="EMBL" id="VENP01000012">
    <property type="protein sequence ID" value="TNU76013.1"/>
    <property type="molecule type" value="Genomic_DNA"/>
</dbReference>
<organism evidence="12 13">
    <name type="scientific">Miniimonas arenae</name>
    <dbReference type="NCBI Taxonomy" id="676201"/>
    <lineage>
        <taxon>Bacteria</taxon>
        <taxon>Bacillati</taxon>
        <taxon>Actinomycetota</taxon>
        <taxon>Actinomycetes</taxon>
        <taxon>Micrococcales</taxon>
        <taxon>Beutenbergiaceae</taxon>
        <taxon>Miniimonas</taxon>
    </lineage>
</organism>
<evidence type="ECO:0000256" key="3">
    <source>
        <dbReference type="ARBA" id="ARBA00022801"/>
    </source>
</evidence>
<evidence type="ECO:0000259" key="10">
    <source>
        <dbReference type="PROSITE" id="PS51194"/>
    </source>
</evidence>
<dbReference type="InterPro" id="IPR050547">
    <property type="entry name" value="DEAD_box_RNA_helicases"/>
</dbReference>
<dbReference type="Gene3D" id="3.40.50.300">
    <property type="entry name" value="P-loop containing nucleotide triphosphate hydrolases"/>
    <property type="match status" value="2"/>
</dbReference>
<keyword evidence="13" id="KW-1185">Reference proteome</keyword>
<dbReference type="SMART" id="SM00487">
    <property type="entry name" value="DEXDc"/>
    <property type="match status" value="1"/>
</dbReference>
<keyword evidence="5 7" id="KW-0067">ATP-binding</keyword>
<dbReference type="PANTHER" id="PTHR47963:SF8">
    <property type="entry name" value="ATP-DEPENDENT RNA HELICASE DEAD"/>
    <property type="match status" value="1"/>
</dbReference>
<dbReference type="PROSITE" id="PS51195">
    <property type="entry name" value="Q_MOTIF"/>
    <property type="match status" value="1"/>
</dbReference>
<dbReference type="RefSeq" id="WP_139986344.1">
    <property type="nucleotide sequence ID" value="NZ_VENP01000012.1"/>
</dbReference>
<dbReference type="PROSITE" id="PS00039">
    <property type="entry name" value="DEAD_ATP_HELICASE"/>
    <property type="match status" value="1"/>
</dbReference>
<dbReference type="CDD" id="cd00268">
    <property type="entry name" value="DEADc"/>
    <property type="match status" value="1"/>
</dbReference>
<evidence type="ECO:0000256" key="5">
    <source>
        <dbReference type="ARBA" id="ARBA00022840"/>
    </source>
</evidence>
<keyword evidence="2 7" id="KW-0547">Nucleotide-binding</keyword>
<feature type="region of interest" description="Disordered" evidence="8">
    <location>
        <begin position="1"/>
        <end position="45"/>
    </location>
</feature>
<feature type="compositionally biased region" description="Basic and acidic residues" evidence="8">
    <location>
        <begin position="472"/>
        <end position="488"/>
    </location>
</feature>
<protein>
    <recommendedName>
        <fullName evidence="1">RNA helicase</fullName>
        <ecNumber evidence="1">3.6.4.13</ecNumber>
    </recommendedName>
</protein>
<evidence type="ECO:0000259" key="11">
    <source>
        <dbReference type="PROSITE" id="PS51195"/>
    </source>
</evidence>
<feature type="compositionally biased region" description="Acidic residues" evidence="8">
    <location>
        <begin position="15"/>
        <end position="31"/>
    </location>
</feature>
<dbReference type="SMART" id="SM00490">
    <property type="entry name" value="HELICc"/>
    <property type="match status" value="1"/>
</dbReference>
<dbReference type="InterPro" id="IPR014001">
    <property type="entry name" value="Helicase_ATP-bd"/>
</dbReference>
<dbReference type="SUPFAM" id="SSF52540">
    <property type="entry name" value="P-loop containing nucleoside triphosphate hydrolases"/>
    <property type="match status" value="1"/>
</dbReference>
<dbReference type="PROSITE" id="PS51194">
    <property type="entry name" value="HELICASE_CTER"/>
    <property type="match status" value="1"/>
</dbReference>
<dbReference type="InterPro" id="IPR044742">
    <property type="entry name" value="DEAD/DEAH_RhlB"/>
</dbReference>
<reference evidence="12 13" key="1">
    <citation type="submission" date="2019-06" db="EMBL/GenBank/DDBJ databases">
        <title>Draft genome sequence of Miniimonas arenae KCTC 19750T isolated from sea sand.</title>
        <authorList>
            <person name="Park S.-J."/>
        </authorList>
    </citation>
    <scope>NUCLEOTIDE SEQUENCE [LARGE SCALE GENOMIC DNA]</scope>
    <source>
        <strain evidence="12 13">KCTC 19750</strain>
    </source>
</reference>
<feature type="compositionally biased region" description="Basic and acidic residues" evidence="8">
    <location>
        <begin position="525"/>
        <end position="556"/>
    </location>
</feature>
<feature type="compositionally biased region" description="Low complexity" evidence="8">
    <location>
        <begin position="32"/>
        <end position="45"/>
    </location>
</feature>
<keyword evidence="4 7" id="KW-0347">Helicase</keyword>
<comment type="caution">
    <text evidence="12">The sequence shown here is derived from an EMBL/GenBank/DDBJ whole genome shotgun (WGS) entry which is preliminary data.</text>
</comment>
<dbReference type="OrthoDB" id="9805696at2"/>
<name>A0A5C5BEV3_9MICO</name>
<feature type="domain" description="Helicase C-terminal" evidence="10">
    <location>
        <begin position="317"/>
        <end position="469"/>
    </location>
</feature>
<dbReference type="GO" id="GO:0009409">
    <property type="term" value="P:response to cold"/>
    <property type="evidence" value="ECO:0007669"/>
    <property type="project" value="TreeGrafter"/>
</dbReference>
<dbReference type="GO" id="GO:0005524">
    <property type="term" value="F:ATP binding"/>
    <property type="evidence" value="ECO:0007669"/>
    <property type="project" value="UniProtKB-KW"/>
</dbReference>
<feature type="domain" description="DEAD-box RNA helicase Q" evidence="11">
    <location>
        <begin position="77"/>
        <end position="105"/>
    </location>
</feature>
<proteinExistence type="inferred from homology"/>
<dbReference type="InterPro" id="IPR001650">
    <property type="entry name" value="Helicase_C-like"/>
</dbReference>
<feature type="compositionally biased region" description="Low complexity" evidence="8">
    <location>
        <begin position="603"/>
        <end position="612"/>
    </location>
</feature>
<dbReference type="InterPro" id="IPR027417">
    <property type="entry name" value="P-loop_NTPase"/>
</dbReference>
<gene>
    <name evidence="12" type="ORF">FH969_04975</name>
</gene>
<dbReference type="GO" id="GO:0005840">
    <property type="term" value="C:ribosome"/>
    <property type="evidence" value="ECO:0007669"/>
    <property type="project" value="TreeGrafter"/>
</dbReference>
<evidence type="ECO:0000256" key="7">
    <source>
        <dbReference type="RuleBase" id="RU000492"/>
    </source>
</evidence>
<keyword evidence="3 7" id="KW-0378">Hydrolase</keyword>
<evidence type="ECO:0000259" key="9">
    <source>
        <dbReference type="PROSITE" id="PS51192"/>
    </source>
</evidence>
<evidence type="ECO:0000256" key="2">
    <source>
        <dbReference type="ARBA" id="ARBA00022741"/>
    </source>
</evidence>
<dbReference type="Pfam" id="PF00271">
    <property type="entry name" value="Helicase_C"/>
    <property type="match status" value="1"/>
</dbReference>
<dbReference type="GO" id="GO:0033592">
    <property type="term" value="F:RNA strand annealing activity"/>
    <property type="evidence" value="ECO:0007669"/>
    <property type="project" value="TreeGrafter"/>
</dbReference>
<dbReference type="InterPro" id="IPR014014">
    <property type="entry name" value="RNA_helicase_DEAD_Q_motif"/>
</dbReference>
<feature type="domain" description="Helicase ATP-binding" evidence="9">
    <location>
        <begin position="108"/>
        <end position="288"/>
    </location>
</feature>
<feature type="short sequence motif" description="Q motif" evidence="6">
    <location>
        <begin position="77"/>
        <end position="105"/>
    </location>
</feature>
<dbReference type="AlphaFoldDB" id="A0A5C5BEV3"/>
<evidence type="ECO:0000256" key="4">
    <source>
        <dbReference type="ARBA" id="ARBA00022806"/>
    </source>
</evidence>
<evidence type="ECO:0000256" key="6">
    <source>
        <dbReference type="PROSITE-ProRule" id="PRU00552"/>
    </source>
</evidence>
<dbReference type="GO" id="GO:0005829">
    <property type="term" value="C:cytosol"/>
    <property type="evidence" value="ECO:0007669"/>
    <property type="project" value="TreeGrafter"/>
</dbReference>
<dbReference type="GO" id="GO:0003724">
    <property type="term" value="F:RNA helicase activity"/>
    <property type="evidence" value="ECO:0007669"/>
    <property type="project" value="UniProtKB-EC"/>
</dbReference>